<organism evidence="2 3">
    <name type="scientific">Dendrobium thyrsiflorum</name>
    <name type="common">Pinecone-like raceme dendrobium</name>
    <name type="synonym">Orchid</name>
    <dbReference type="NCBI Taxonomy" id="117978"/>
    <lineage>
        <taxon>Eukaryota</taxon>
        <taxon>Viridiplantae</taxon>
        <taxon>Streptophyta</taxon>
        <taxon>Embryophyta</taxon>
        <taxon>Tracheophyta</taxon>
        <taxon>Spermatophyta</taxon>
        <taxon>Magnoliopsida</taxon>
        <taxon>Liliopsida</taxon>
        <taxon>Asparagales</taxon>
        <taxon>Orchidaceae</taxon>
        <taxon>Epidendroideae</taxon>
        <taxon>Malaxideae</taxon>
        <taxon>Dendrobiinae</taxon>
        <taxon>Dendrobium</taxon>
    </lineage>
</organism>
<feature type="compositionally biased region" description="Polar residues" evidence="1">
    <location>
        <begin position="184"/>
        <end position="199"/>
    </location>
</feature>
<protein>
    <submittedName>
        <fullName evidence="2">Uncharacterized protein</fullName>
    </submittedName>
</protein>
<comment type="caution">
    <text evidence="2">The sequence shown here is derived from an EMBL/GenBank/DDBJ whole genome shotgun (WGS) entry which is preliminary data.</text>
</comment>
<sequence>MYRMRETRDGAQSVMASFVPSVTFCFGFDGQVTLPVSLLACPLVGGITFGTFTDSTFVTLGGPTPSEVVALSPPQRRARGAMRPFGRPAAQWITRAPACPTPVRVLQAHPVARQAVPRPPPVQPTCPVVRRPAPPVPIVQVVPAPQHRQPVVPPVVLPAEVTHARVSPPPSSSRKRSAQAELPSPSTRQVSAFTRLSHP</sequence>
<dbReference type="AlphaFoldDB" id="A0ABD0VCF9"/>
<evidence type="ECO:0000313" key="2">
    <source>
        <dbReference type="EMBL" id="KAL0922698.1"/>
    </source>
</evidence>
<keyword evidence="3" id="KW-1185">Reference proteome</keyword>
<gene>
    <name evidence="2" type="ORF">M5K25_006707</name>
</gene>
<evidence type="ECO:0000256" key="1">
    <source>
        <dbReference type="SAM" id="MobiDB-lite"/>
    </source>
</evidence>
<feature type="region of interest" description="Disordered" evidence="1">
    <location>
        <begin position="162"/>
        <end position="199"/>
    </location>
</feature>
<proteinExistence type="predicted"/>
<dbReference type="EMBL" id="JANQDX010000006">
    <property type="protein sequence ID" value="KAL0922698.1"/>
    <property type="molecule type" value="Genomic_DNA"/>
</dbReference>
<evidence type="ECO:0000313" key="3">
    <source>
        <dbReference type="Proteomes" id="UP001552299"/>
    </source>
</evidence>
<accession>A0ABD0VCF9</accession>
<reference evidence="2 3" key="1">
    <citation type="journal article" date="2024" name="Plant Biotechnol. J.">
        <title>Dendrobium thyrsiflorum genome and its molecular insights into genes involved in important horticultural traits.</title>
        <authorList>
            <person name="Chen B."/>
            <person name="Wang J.Y."/>
            <person name="Zheng P.J."/>
            <person name="Li K.L."/>
            <person name="Liang Y.M."/>
            <person name="Chen X.F."/>
            <person name="Zhang C."/>
            <person name="Zhao X."/>
            <person name="He X."/>
            <person name="Zhang G.Q."/>
            <person name="Liu Z.J."/>
            <person name="Xu Q."/>
        </authorList>
    </citation>
    <scope>NUCLEOTIDE SEQUENCE [LARGE SCALE GENOMIC DNA]</scope>
    <source>
        <strain evidence="2">GZMU011</strain>
    </source>
</reference>
<name>A0ABD0VCF9_DENTH</name>
<dbReference type="Proteomes" id="UP001552299">
    <property type="component" value="Unassembled WGS sequence"/>
</dbReference>